<dbReference type="NCBIfam" id="TIGR01484">
    <property type="entry name" value="HAD-SF-IIB"/>
    <property type="match status" value="1"/>
</dbReference>
<dbReference type="RefSeq" id="WP_013172457.1">
    <property type="nucleotide sequence ID" value="NC_014219.1"/>
</dbReference>
<dbReference type="HOGENOM" id="CLU_044146_1_1_9"/>
<dbReference type="OrthoDB" id="9781413at2"/>
<dbReference type="SFLD" id="SFLDS00003">
    <property type="entry name" value="Haloacid_Dehalogenase"/>
    <property type="match status" value="1"/>
</dbReference>
<proteinExistence type="predicted"/>
<dbReference type="InterPro" id="IPR036412">
    <property type="entry name" value="HAD-like_sf"/>
</dbReference>
<dbReference type="Proteomes" id="UP000000271">
    <property type="component" value="Chromosome"/>
</dbReference>
<evidence type="ECO:0000313" key="1">
    <source>
        <dbReference type="EMBL" id="ADH99033.1"/>
    </source>
</evidence>
<dbReference type="GO" id="GO:0000287">
    <property type="term" value="F:magnesium ion binding"/>
    <property type="evidence" value="ECO:0007669"/>
    <property type="project" value="TreeGrafter"/>
</dbReference>
<dbReference type="Pfam" id="PF08282">
    <property type="entry name" value="Hydrolase_3"/>
    <property type="match status" value="1"/>
</dbReference>
<dbReference type="InterPro" id="IPR000150">
    <property type="entry name" value="Cof"/>
</dbReference>
<dbReference type="GO" id="GO:0016791">
    <property type="term" value="F:phosphatase activity"/>
    <property type="evidence" value="ECO:0007669"/>
    <property type="project" value="TreeGrafter"/>
</dbReference>
<dbReference type="Gene3D" id="3.30.1240.10">
    <property type="match status" value="1"/>
</dbReference>
<dbReference type="KEGG" id="bse:Bsel_1521"/>
<dbReference type="NCBIfam" id="TIGR00099">
    <property type="entry name" value="Cof-subfamily"/>
    <property type="match status" value="1"/>
</dbReference>
<dbReference type="InterPro" id="IPR023214">
    <property type="entry name" value="HAD_sf"/>
</dbReference>
<protein>
    <submittedName>
        <fullName evidence="1">Cof-like hydrolase</fullName>
    </submittedName>
</protein>
<name>D6XT97_BACIE</name>
<dbReference type="STRING" id="439292.Bsel_1521"/>
<dbReference type="CDD" id="cd07516">
    <property type="entry name" value="HAD_Pase"/>
    <property type="match status" value="1"/>
</dbReference>
<gene>
    <name evidence="1" type="ordered locus">Bsel_1521</name>
</gene>
<accession>D6XT97</accession>
<dbReference type="SUPFAM" id="SSF56784">
    <property type="entry name" value="HAD-like"/>
    <property type="match status" value="1"/>
</dbReference>
<sequence length="272" mass="30587">MKRHLIALDLDGTLLTDDKVISPRTLKTLSAIKAQGHHVVIATGRPYRASKDYYRQLGLDTPLVNFNGAFTHHPVSRTAFSDIHSPLDRQAAMDILEICESQKVENTMFEIKDRFYLRYAERGFAEAFTMNQKPGGVGPLRTLLKEAPTSILIHPEENRHQAITNEITNQFDKSVDQRTWGAPWNVIEIVRSGINKAFGLKKIADFYGIHQDQVIAFGDEDNDLEMIDYAGIGIAMENGIQPLKEIASDVTLSNGQDGVAHFLESHFKLNRQ</sequence>
<evidence type="ECO:0000313" key="2">
    <source>
        <dbReference type="Proteomes" id="UP000000271"/>
    </source>
</evidence>
<dbReference type="PANTHER" id="PTHR10000">
    <property type="entry name" value="PHOSPHOSERINE PHOSPHATASE"/>
    <property type="match status" value="1"/>
</dbReference>
<dbReference type="PANTHER" id="PTHR10000:SF23">
    <property type="entry name" value="5-AMINO-6-(5-PHOSPHO-D-RIBITYLAMINO)URACIL PHOSPHATASE YITU"/>
    <property type="match status" value="1"/>
</dbReference>
<dbReference type="EMBL" id="CP001791">
    <property type="protein sequence ID" value="ADH99033.1"/>
    <property type="molecule type" value="Genomic_DNA"/>
</dbReference>
<dbReference type="SFLD" id="SFLDG01140">
    <property type="entry name" value="C2.B:_Phosphomannomutase_and_P"/>
    <property type="match status" value="1"/>
</dbReference>
<dbReference type="eggNOG" id="COG0561">
    <property type="taxonomic scope" value="Bacteria"/>
</dbReference>
<reference evidence="1" key="1">
    <citation type="submission" date="2009-10" db="EMBL/GenBank/DDBJ databases">
        <title>Complete sequence of Bacillus selenitireducens MLS10.</title>
        <authorList>
            <consortium name="US DOE Joint Genome Institute"/>
            <person name="Lucas S."/>
            <person name="Copeland A."/>
            <person name="Lapidus A."/>
            <person name="Glavina del Rio T."/>
            <person name="Dalin E."/>
            <person name="Tice H."/>
            <person name="Bruce D."/>
            <person name="Goodwin L."/>
            <person name="Pitluck S."/>
            <person name="Sims D."/>
            <person name="Brettin T."/>
            <person name="Detter J.C."/>
            <person name="Han C."/>
            <person name="Larimer F."/>
            <person name="Land M."/>
            <person name="Hauser L."/>
            <person name="Kyrpides N."/>
            <person name="Ovchinnikova G."/>
            <person name="Stolz J."/>
        </authorList>
    </citation>
    <scope>NUCLEOTIDE SEQUENCE [LARGE SCALE GENOMIC DNA]</scope>
    <source>
        <strain evidence="1">MLS10</strain>
    </source>
</reference>
<dbReference type="GO" id="GO:0005829">
    <property type="term" value="C:cytosol"/>
    <property type="evidence" value="ECO:0007669"/>
    <property type="project" value="TreeGrafter"/>
</dbReference>
<dbReference type="Gene3D" id="3.40.50.1000">
    <property type="entry name" value="HAD superfamily/HAD-like"/>
    <property type="match status" value="1"/>
</dbReference>
<dbReference type="PROSITE" id="PS01228">
    <property type="entry name" value="COF_1"/>
    <property type="match status" value="1"/>
</dbReference>
<organism evidence="1 2">
    <name type="scientific">Bacillus selenitireducens (strain ATCC 700615 / DSM 15326 / MLS10)</name>
    <dbReference type="NCBI Taxonomy" id="439292"/>
    <lineage>
        <taxon>Bacteria</taxon>
        <taxon>Bacillati</taxon>
        <taxon>Bacillota</taxon>
        <taxon>Bacilli</taxon>
        <taxon>Bacillales</taxon>
        <taxon>Bacillaceae</taxon>
        <taxon>Salisediminibacterium</taxon>
    </lineage>
</organism>
<dbReference type="InterPro" id="IPR006379">
    <property type="entry name" value="HAD-SF_hydro_IIB"/>
</dbReference>
<keyword evidence="2" id="KW-1185">Reference proteome</keyword>
<dbReference type="AlphaFoldDB" id="D6XT97"/>